<keyword evidence="3" id="KW-0238">DNA-binding</keyword>
<feature type="domain" description="HTH lysR-type" evidence="5">
    <location>
        <begin position="11"/>
        <end position="68"/>
    </location>
</feature>
<dbReference type="InterPro" id="IPR000847">
    <property type="entry name" value="LysR_HTH_N"/>
</dbReference>
<gene>
    <name evidence="6" type="primary">pgrR_22</name>
    <name evidence="6" type="ORF">LMG24238_04544</name>
</gene>
<dbReference type="PANTHER" id="PTHR30537:SF72">
    <property type="entry name" value="LYSR FAMILY TRANSCRIPTIONAL REGULATOR"/>
    <property type="match status" value="1"/>
</dbReference>
<dbReference type="PROSITE" id="PS50931">
    <property type="entry name" value="HTH_LYSR"/>
    <property type="match status" value="1"/>
</dbReference>
<dbReference type="GO" id="GO:0003700">
    <property type="term" value="F:DNA-binding transcription factor activity"/>
    <property type="evidence" value="ECO:0007669"/>
    <property type="project" value="InterPro"/>
</dbReference>
<keyword evidence="7" id="KW-1185">Reference proteome</keyword>
<reference evidence="6 7" key="1">
    <citation type="submission" date="2020-04" db="EMBL/GenBank/DDBJ databases">
        <authorList>
            <person name="De Canck E."/>
        </authorList>
    </citation>
    <scope>NUCLEOTIDE SEQUENCE [LARGE SCALE GENOMIC DNA]</scope>
    <source>
        <strain evidence="6 7">LMG 24238</strain>
    </source>
</reference>
<protein>
    <submittedName>
        <fullName evidence="6">HTH-type transcriptional regulator PgrR</fullName>
    </submittedName>
</protein>
<comment type="similarity">
    <text evidence="1">Belongs to the LysR transcriptional regulatory family.</text>
</comment>
<name>A0A6J5BSF7_9BURK</name>
<dbReference type="CDD" id="cd08476">
    <property type="entry name" value="PBP2_CrgA_like_7"/>
    <property type="match status" value="1"/>
</dbReference>
<proteinExistence type="inferred from homology"/>
<evidence type="ECO:0000256" key="1">
    <source>
        <dbReference type="ARBA" id="ARBA00009437"/>
    </source>
</evidence>
<dbReference type="GO" id="GO:0043565">
    <property type="term" value="F:sequence-specific DNA binding"/>
    <property type="evidence" value="ECO:0007669"/>
    <property type="project" value="TreeGrafter"/>
</dbReference>
<evidence type="ECO:0000256" key="2">
    <source>
        <dbReference type="ARBA" id="ARBA00023015"/>
    </source>
</evidence>
<organism evidence="6 7">
    <name type="scientific">Paraburkholderia sediminicola</name>
    <dbReference type="NCBI Taxonomy" id="458836"/>
    <lineage>
        <taxon>Bacteria</taxon>
        <taxon>Pseudomonadati</taxon>
        <taxon>Pseudomonadota</taxon>
        <taxon>Betaproteobacteria</taxon>
        <taxon>Burkholderiales</taxon>
        <taxon>Burkholderiaceae</taxon>
        <taxon>Paraburkholderia</taxon>
    </lineage>
</organism>
<evidence type="ECO:0000259" key="5">
    <source>
        <dbReference type="PROSITE" id="PS50931"/>
    </source>
</evidence>
<dbReference type="GO" id="GO:0006351">
    <property type="term" value="P:DNA-templated transcription"/>
    <property type="evidence" value="ECO:0007669"/>
    <property type="project" value="TreeGrafter"/>
</dbReference>
<keyword evidence="2" id="KW-0805">Transcription regulation</keyword>
<dbReference type="PANTHER" id="PTHR30537">
    <property type="entry name" value="HTH-TYPE TRANSCRIPTIONAL REGULATOR"/>
    <property type="match status" value="1"/>
</dbReference>
<accession>A0A6J5BSF7</accession>
<dbReference type="InterPro" id="IPR036388">
    <property type="entry name" value="WH-like_DNA-bd_sf"/>
</dbReference>
<dbReference type="InterPro" id="IPR005119">
    <property type="entry name" value="LysR_subst-bd"/>
</dbReference>
<dbReference type="SUPFAM" id="SSF53850">
    <property type="entry name" value="Periplasmic binding protein-like II"/>
    <property type="match status" value="1"/>
</dbReference>
<keyword evidence="4" id="KW-0804">Transcription</keyword>
<dbReference type="AlphaFoldDB" id="A0A6J5BSF7"/>
<dbReference type="Gene3D" id="3.40.190.290">
    <property type="match status" value="1"/>
</dbReference>
<evidence type="ECO:0000256" key="4">
    <source>
        <dbReference type="ARBA" id="ARBA00023163"/>
    </source>
</evidence>
<dbReference type="InterPro" id="IPR058163">
    <property type="entry name" value="LysR-type_TF_proteobact-type"/>
</dbReference>
<dbReference type="FunFam" id="1.10.10.10:FF:000001">
    <property type="entry name" value="LysR family transcriptional regulator"/>
    <property type="match status" value="1"/>
</dbReference>
<dbReference type="InterPro" id="IPR036390">
    <property type="entry name" value="WH_DNA-bd_sf"/>
</dbReference>
<dbReference type="Pfam" id="PF00126">
    <property type="entry name" value="HTH_1"/>
    <property type="match status" value="1"/>
</dbReference>
<dbReference type="Pfam" id="PF03466">
    <property type="entry name" value="LysR_substrate"/>
    <property type="match status" value="1"/>
</dbReference>
<dbReference type="Gene3D" id="1.10.10.10">
    <property type="entry name" value="Winged helix-like DNA-binding domain superfamily/Winged helix DNA-binding domain"/>
    <property type="match status" value="1"/>
</dbReference>
<dbReference type="SUPFAM" id="SSF46785">
    <property type="entry name" value="Winged helix' DNA-binding domain"/>
    <property type="match status" value="1"/>
</dbReference>
<evidence type="ECO:0000313" key="7">
    <source>
        <dbReference type="Proteomes" id="UP000494255"/>
    </source>
</evidence>
<sequence length="307" mass="34283">MCPRNGCCETMDSVALNVFVQAAETRSFVAAGRILGISASGIGKSVTRLEQSLGVRLFHRSTRSVTLTAEGEMFFERARRILAEFDAAQAELSEASAVPKGRLRIGLPMISEPFLPVLADFQRRYPAIELDLDFDNRKVDVIEEGYDAVVRSGDVEDSRLTSRRLGSFRMLLVGAPDYFERCGKPAHPGELAEHACIQFRMPNTGKLQVWQLRHDADEPEAQLATTVTCNTNEARLCFALEGLGIAYMSDFTVRDALNDGRLVTVLDDYTTDHNTFQLLWPSGRHITPKLRAFIDFISEHVPLEKSR</sequence>
<dbReference type="EMBL" id="CADIKC010000006">
    <property type="protein sequence ID" value="CAB3716322.1"/>
    <property type="molecule type" value="Genomic_DNA"/>
</dbReference>
<dbReference type="Proteomes" id="UP000494255">
    <property type="component" value="Unassembled WGS sequence"/>
</dbReference>
<evidence type="ECO:0000313" key="6">
    <source>
        <dbReference type="EMBL" id="CAB3716322.1"/>
    </source>
</evidence>
<evidence type="ECO:0000256" key="3">
    <source>
        <dbReference type="ARBA" id="ARBA00023125"/>
    </source>
</evidence>